<accession>A0A6N4V649</accession>
<dbReference type="NCBIfam" id="TIGR03544">
    <property type="entry name" value="DivI1A_domain"/>
    <property type="match status" value="2"/>
</dbReference>
<protein>
    <submittedName>
        <fullName evidence="1">Cell division protein DivIVA</fullName>
    </submittedName>
</protein>
<keyword evidence="1" id="KW-0131">Cell cycle</keyword>
<evidence type="ECO:0000313" key="2">
    <source>
        <dbReference type="Proteomes" id="UP000466785"/>
    </source>
</evidence>
<dbReference type="Proteomes" id="UP000466785">
    <property type="component" value="Chromosome"/>
</dbReference>
<dbReference type="InterPro" id="IPR019933">
    <property type="entry name" value="DivIVA_domain"/>
</dbReference>
<gene>
    <name evidence="1" type="ORF">MPOR_06290</name>
</gene>
<dbReference type="KEGG" id="mpof:MPOR_06290"/>
<dbReference type="RefSeq" id="WP_163672486.1">
    <property type="nucleotide sequence ID" value="NZ_AP022570.1"/>
</dbReference>
<organism evidence="1 2">
    <name type="scientific">Mycolicibacterium poriferae</name>
    <dbReference type="NCBI Taxonomy" id="39694"/>
    <lineage>
        <taxon>Bacteria</taxon>
        <taxon>Bacillati</taxon>
        <taxon>Actinomycetota</taxon>
        <taxon>Actinomycetes</taxon>
        <taxon>Mycobacteriales</taxon>
        <taxon>Mycobacteriaceae</taxon>
        <taxon>Mycolicibacterium</taxon>
    </lineage>
</organism>
<dbReference type="Gene3D" id="6.10.250.660">
    <property type="match status" value="2"/>
</dbReference>
<dbReference type="AlphaFoldDB" id="A0A6N4V649"/>
<dbReference type="GO" id="GO:0051301">
    <property type="term" value="P:cell division"/>
    <property type="evidence" value="ECO:0007669"/>
    <property type="project" value="UniProtKB-KW"/>
</dbReference>
<name>A0A6N4V649_9MYCO</name>
<dbReference type="EMBL" id="AP022570">
    <property type="protein sequence ID" value="BBX49603.1"/>
    <property type="molecule type" value="Genomic_DNA"/>
</dbReference>
<reference evidence="1 2" key="1">
    <citation type="journal article" date="2019" name="Emerg. Microbes Infect.">
        <title>Comprehensive subspecies identification of 175 nontuberculous mycobacteria species based on 7547 genomic profiles.</title>
        <authorList>
            <person name="Matsumoto Y."/>
            <person name="Kinjo T."/>
            <person name="Motooka D."/>
            <person name="Nabeya D."/>
            <person name="Jung N."/>
            <person name="Uechi K."/>
            <person name="Horii T."/>
            <person name="Iida T."/>
            <person name="Fujita J."/>
            <person name="Nakamura S."/>
        </authorList>
    </citation>
    <scope>NUCLEOTIDE SEQUENCE [LARGE SCALE GENOMIC DNA]</scope>
    <source>
        <strain evidence="1 2">JCM 12603</strain>
    </source>
</reference>
<proteinExistence type="predicted"/>
<keyword evidence="2" id="KW-1185">Reference proteome</keyword>
<evidence type="ECO:0000313" key="1">
    <source>
        <dbReference type="EMBL" id="BBX49603.1"/>
    </source>
</evidence>
<sequence>MGDGVLRAEDLRNITFEKPAFGKRGYDEKSVNDFLALAARRLDGRGHLSADDVRGMRFNKPKLGKRGYEPAQVDQLVAEIATAIAHLDG</sequence>
<keyword evidence="1" id="KW-0132">Cell division</keyword>